<dbReference type="Gene3D" id="3.60.10.10">
    <property type="entry name" value="Endonuclease/exonuclease/phosphatase"/>
    <property type="match status" value="1"/>
</dbReference>
<dbReference type="EMBL" id="HG793127">
    <property type="protein sequence ID" value="CDK26432.1"/>
    <property type="molecule type" value="Genomic_DNA"/>
</dbReference>
<name>W6MN26_9ASCO</name>
<feature type="transmembrane region" description="Helical" evidence="1">
    <location>
        <begin position="298"/>
        <end position="325"/>
    </location>
</feature>
<dbReference type="HOGENOM" id="CLU_009808_0_0_1"/>
<dbReference type="InterPro" id="IPR057315">
    <property type="entry name" value="Exo_endo_phos_PGAP2IP_C"/>
</dbReference>
<dbReference type="PANTHER" id="PTHR14859">
    <property type="entry name" value="CALCOFLUOR WHITE HYPERSENSITIVE PROTEIN PRECURSOR"/>
    <property type="match status" value="1"/>
</dbReference>
<dbReference type="Proteomes" id="UP000019384">
    <property type="component" value="Unassembled WGS sequence"/>
</dbReference>
<dbReference type="InterPro" id="IPR019402">
    <property type="entry name" value="CWH43_N"/>
</dbReference>
<feature type="transmembrane region" description="Helical" evidence="1">
    <location>
        <begin position="331"/>
        <end position="350"/>
    </location>
</feature>
<dbReference type="GO" id="GO:0005935">
    <property type="term" value="C:cellular bud neck"/>
    <property type="evidence" value="ECO:0007669"/>
    <property type="project" value="EnsemblFungi"/>
</dbReference>
<feature type="transmembrane region" description="Helical" evidence="1">
    <location>
        <begin position="570"/>
        <end position="588"/>
    </location>
</feature>
<dbReference type="FunFam" id="3.60.10.10:FF:000031">
    <property type="entry name" value="Calcofluor white hypersensitive protein"/>
    <property type="match status" value="1"/>
</dbReference>
<dbReference type="Pfam" id="PF23022">
    <property type="entry name" value="6TM_1st_PGAP2IP"/>
    <property type="match status" value="1"/>
</dbReference>
<feature type="domain" description="PGAP2IP second transmembrane" evidence="3">
    <location>
        <begin position="479"/>
        <end position="652"/>
    </location>
</feature>
<proteinExistence type="predicted"/>
<keyword evidence="1" id="KW-1133">Transmembrane helix</keyword>
<dbReference type="InterPro" id="IPR053912">
    <property type="entry name" value="PGAP2IP_TM_1nd"/>
</dbReference>
<feature type="transmembrane region" description="Helical" evidence="1">
    <location>
        <begin position="600"/>
        <end position="623"/>
    </location>
</feature>
<evidence type="ECO:0008006" key="8">
    <source>
        <dbReference type="Google" id="ProtNLM"/>
    </source>
</evidence>
<dbReference type="Pfam" id="PF23226">
    <property type="entry name" value="Exo_endo_phos_PGAP2IP"/>
    <property type="match status" value="1"/>
</dbReference>
<feature type="transmembrane region" description="Helical" evidence="1">
    <location>
        <begin position="231"/>
        <end position="252"/>
    </location>
</feature>
<feature type="transmembrane region" description="Helical" evidence="1">
    <location>
        <begin position="521"/>
        <end position="540"/>
    </location>
</feature>
<reference evidence="6" key="2">
    <citation type="submission" date="2014-02" db="EMBL/GenBank/DDBJ databases">
        <title>Complete DNA sequence of /Kuraishia capsulata/ illustrates novel genomic features among budding yeasts (/Saccharomycotina/).</title>
        <authorList>
            <person name="Morales L."/>
            <person name="Noel B."/>
            <person name="Porcel B."/>
            <person name="Marcet-Houben M."/>
            <person name="Hullo M-F."/>
            <person name="Sacerdot C."/>
            <person name="Tekaia F."/>
            <person name="Leh-Louis V."/>
            <person name="Despons L."/>
            <person name="Khanna V."/>
            <person name="Aury J-M."/>
            <person name="Barbe V."/>
            <person name="Couloux A."/>
            <person name="Labadie K."/>
            <person name="Pelletier E."/>
            <person name="Souciet J-L."/>
            <person name="Boekhout T."/>
            <person name="Gabaldon T."/>
            <person name="Wincker P."/>
            <person name="Dujon B."/>
        </authorList>
    </citation>
    <scope>NUCLEOTIDE SEQUENCE</scope>
    <source>
        <strain evidence="6">CBS 1993</strain>
    </source>
</reference>
<dbReference type="GO" id="GO:0005886">
    <property type="term" value="C:plasma membrane"/>
    <property type="evidence" value="ECO:0007669"/>
    <property type="project" value="EnsemblFungi"/>
</dbReference>
<dbReference type="GO" id="GO:0006506">
    <property type="term" value="P:GPI anchor biosynthetic process"/>
    <property type="evidence" value="ECO:0007669"/>
    <property type="project" value="EnsemblFungi"/>
</dbReference>
<feature type="transmembrane region" description="Helical" evidence="1">
    <location>
        <begin position="672"/>
        <end position="697"/>
    </location>
</feature>
<dbReference type="SUPFAM" id="SSF56219">
    <property type="entry name" value="DNase I-like"/>
    <property type="match status" value="1"/>
</dbReference>
<dbReference type="AlphaFoldDB" id="W6MN26"/>
<evidence type="ECO:0000259" key="3">
    <source>
        <dbReference type="Pfam" id="PF23021"/>
    </source>
</evidence>
<dbReference type="GO" id="GO:0005783">
    <property type="term" value="C:endoplasmic reticulum"/>
    <property type="evidence" value="ECO:0007669"/>
    <property type="project" value="TreeGrafter"/>
</dbReference>
<accession>W6MN26</accession>
<evidence type="ECO:0000259" key="5">
    <source>
        <dbReference type="Pfam" id="PF23226"/>
    </source>
</evidence>
<feature type="domain" description="PGAP2IP first transmembrane" evidence="4">
    <location>
        <begin position="309"/>
        <end position="462"/>
    </location>
</feature>
<dbReference type="STRING" id="1382522.W6MN26"/>
<dbReference type="Pfam" id="PF10277">
    <property type="entry name" value="Frag1"/>
    <property type="match status" value="1"/>
</dbReference>
<feature type="transmembrane region" description="Helical" evidence="1">
    <location>
        <begin position="385"/>
        <end position="406"/>
    </location>
</feature>
<feature type="transmembrane region" description="Helical" evidence="1">
    <location>
        <begin position="486"/>
        <end position="509"/>
    </location>
</feature>
<feature type="transmembrane region" description="Helical" evidence="1">
    <location>
        <begin position="547"/>
        <end position="564"/>
    </location>
</feature>
<dbReference type="GO" id="GO:0031505">
    <property type="term" value="P:fungal-type cell wall organization"/>
    <property type="evidence" value="ECO:0007669"/>
    <property type="project" value="EnsemblFungi"/>
</dbReference>
<feature type="domain" description="PGAP2IP C-terminal nuclease-like" evidence="5">
    <location>
        <begin position="713"/>
        <end position="952"/>
    </location>
</feature>
<evidence type="ECO:0000313" key="7">
    <source>
        <dbReference type="Proteomes" id="UP000019384"/>
    </source>
</evidence>
<keyword evidence="1" id="KW-0812">Transmembrane</keyword>
<evidence type="ECO:0000259" key="4">
    <source>
        <dbReference type="Pfam" id="PF23022"/>
    </source>
</evidence>
<evidence type="ECO:0000313" key="6">
    <source>
        <dbReference type="EMBL" id="CDK26432.1"/>
    </source>
</evidence>
<feature type="domain" description="CWH43-like N-terminal" evidence="2">
    <location>
        <begin position="50"/>
        <end position="256"/>
    </location>
</feature>
<sequence>MPWPHQHIIPAQLHLQQLTYYPNISSPKKAQNPPIMAAATTKPLIRFSAVVVAWAHTVCALSAFLAALVIGCVLHYEKIVKNEHFGYPDEWFPSVSATIGDRYPERSIFQIIIALTAGPRFLLLFLSYLRLYRPTGVTSIVSLVTGFIRTVTCGGWVYITSSDDHDAHDIFMISYIVLTIPWTVTVTLLTSDKKLRSKRKYTALVFFGMLVPLVYLFIQHKVHRVAGAYSYYAYVEWSLIFLDIGFDAWTIVDFKDLVIELLGTETGIEFNTVTEKPLEKPQLLKPAFKRNAANQLSYTAIIVNTINSFVFWSVLTALFVCVWFFPLWDMGISGFELVVASVFSPVFLVIPQFRHILGQYPQVSRLVSVWAGIGSYMVAEPSTRLLVISLGAFAGSISLANELWYLPRDLIPGYSATFMVGLLLSTIAKFAFWTNNPVWPILNRDTGGANFGGLLVGTLAALATSIPESHPEKHSRPSQSLVLSSLGFAGLLFSLLAMLTDSSTIILWVWSGYPVTGPIPVPHGVLTMLAMAVGTFIGLLKPRLVAGWKFFSFGAVGAIVLYEFHGWTGYAGGWCYALWLSAISPVIFGNSARFNPGLVFGLGFFWFILIVLAHVWIVAYAFVPMGWLLRERTDIVLGTSVVMIACGFRSAEKYVIPEIEAKSEPKEEAKAALFATFIWKIFNVLTVLVALSCMIAAHRFPFHKPQPYHPEEKLMTCGIWTIHFGLDNDMWASEHRMRDLIKDLELDVVGLLESDTQRILMGNRDLTQRIGEELGMYVDFGPGPNKHTWGCALLSKFPIVNSTHHLLPSPVGELAPAIHATLNVYGEYVDIVVFHSGQEEDVEDRRLQSLGVRDIMGSTDRPTVLLSYLVTEPLQGNYNTYVSEESGMHDIDPSDDDRWCEYILYKKLKRTGYARISRGTITDTELQVGKFQIGSSIDETYSQTEVDEDKVAEGLRFPAIFHGEGVREHHFHVFNRPKYFE</sequence>
<feature type="transmembrane region" description="Helical" evidence="1">
    <location>
        <begin position="413"/>
        <end position="434"/>
    </location>
</feature>
<dbReference type="GO" id="GO:0005934">
    <property type="term" value="C:cellular bud tip"/>
    <property type="evidence" value="ECO:0007669"/>
    <property type="project" value="EnsemblFungi"/>
</dbReference>
<dbReference type="RefSeq" id="XP_022458436.1">
    <property type="nucleotide sequence ID" value="XM_022602653.1"/>
</dbReference>
<evidence type="ECO:0000259" key="2">
    <source>
        <dbReference type="Pfam" id="PF10277"/>
    </source>
</evidence>
<feature type="transmembrane region" description="Helical" evidence="1">
    <location>
        <begin position="201"/>
        <end position="219"/>
    </location>
</feature>
<evidence type="ECO:0000256" key="1">
    <source>
        <dbReference type="SAM" id="Phobius"/>
    </source>
</evidence>
<organism evidence="6 7">
    <name type="scientific">Kuraishia capsulata CBS 1993</name>
    <dbReference type="NCBI Taxonomy" id="1382522"/>
    <lineage>
        <taxon>Eukaryota</taxon>
        <taxon>Fungi</taxon>
        <taxon>Dikarya</taxon>
        <taxon>Ascomycota</taxon>
        <taxon>Saccharomycotina</taxon>
        <taxon>Pichiomycetes</taxon>
        <taxon>Pichiales</taxon>
        <taxon>Pichiaceae</taxon>
        <taxon>Kuraishia</taxon>
    </lineage>
</organism>
<protein>
    <recommendedName>
        <fullName evidence="8">Calcofluor white hypersensitive protein</fullName>
    </recommendedName>
</protein>
<feature type="transmembrane region" description="Helical" evidence="1">
    <location>
        <begin position="51"/>
        <end position="76"/>
    </location>
</feature>
<dbReference type="InterPro" id="IPR051916">
    <property type="entry name" value="GPI-anchor_lipid_remodeler"/>
</dbReference>
<dbReference type="InterPro" id="IPR036691">
    <property type="entry name" value="Endo/exonu/phosph_ase_sf"/>
</dbReference>
<feature type="transmembrane region" description="Helical" evidence="1">
    <location>
        <begin position="446"/>
        <end position="466"/>
    </location>
</feature>
<keyword evidence="1" id="KW-0472">Membrane</keyword>
<dbReference type="GeneID" id="34519824"/>
<dbReference type="InterPro" id="IPR053911">
    <property type="entry name" value="PGAP2IP_TM_2nd"/>
</dbReference>
<gene>
    <name evidence="6" type="ORF">KUCA_T00002404001</name>
</gene>
<feature type="transmembrane region" description="Helical" evidence="1">
    <location>
        <begin position="136"/>
        <end position="158"/>
    </location>
</feature>
<keyword evidence="7" id="KW-1185">Reference proteome</keyword>
<dbReference type="Pfam" id="PF23021">
    <property type="entry name" value="6TM_2nd_PGAP2IP"/>
    <property type="match status" value="1"/>
</dbReference>
<reference evidence="6" key="1">
    <citation type="submission" date="2013-12" db="EMBL/GenBank/DDBJ databases">
        <authorList>
            <person name="Genoscope - CEA"/>
        </authorList>
    </citation>
    <scope>NUCLEOTIDE SEQUENCE</scope>
    <source>
        <strain evidence="6">CBS 1993</strain>
    </source>
</reference>
<dbReference type="PANTHER" id="PTHR14859:SF1">
    <property type="entry name" value="PGAP2-INTERACTING PROTEIN"/>
    <property type="match status" value="1"/>
</dbReference>
<feature type="transmembrane region" description="Helical" evidence="1">
    <location>
        <begin position="108"/>
        <end position="129"/>
    </location>
</feature>
<feature type="transmembrane region" description="Helical" evidence="1">
    <location>
        <begin position="170"/>
        <end position="189"/>
    </location>
</feature>
<dbReference type="OrthoDB" id="68581at2759"/>